<feature type="transmembrane region" description="Helical" evidence="5">
    <location>
        <begin position="112"/>
        <end position="131"/>
    </location>
</feature>
<proteinExistence type="predicted"/>
<dbReference type="InterPro" id="IPR007016">
    <property type="entry name" value="O-antigen_ligase-rel_domated"/>
</dbReference>
<dbReference type="Pfam" id="PF04932">
    <property type="entry name" value="Wzy_C"/>
    <property type="match status" value="1"/>
</dbReference>
<feature type="transmembrane region" description="Helical" evidence="5">
    <location>
        <begin position="302"/>
        <end position="324"/>
    </location>
</feature>
<dbReference type="EMBL" id="JAEMHM010000002">
    <property type="protein sequence ID" value="MBJ6723681.1"/>
    <property type="molecule type" value="Genomic_DNA"/>
</dbReference>
<feature type="transmembrane region" description="Helical" evidence="5">
    <location>
        <begin position="207"/>
        <end position="223"/>
    </location>
</feature>
<dbReference type="PANTHER" id="PTHR37422:SF23">
    <property type="entry name" value="TEICHURONIC ACID BIOSYNTHESIS PROTEIN TUAE"/>
    <property type="match status" value="1"/>
</dbReference>
<feature type="transmembrane region" description="Helical" evidence="5">
    <location>
        <begin position="161"/>
        <end position="178"/>
    </location>
</feature>
<evidence type="ECO:0000256" key="3">
    <source>
        <dbReference type="ARBA" id="ARBA00022989"/>
    </source>
</evidence>
<evidence type="ECO:0000259" key="6">
    <source>
        <dbReference type="Pfam" id="PF04932"/>
    </source>
</evidence>
<evidence type="ECO:0000313" key="7">
    <source>
        <dbReference type="EMBL" id="MBJ6723681.1"/>
    </source>
</evidence>
<keyword evidence="3 5" id="KW-1133">Transmembrane helix</keyword>
<name>A0A8J7JA53_9BACT</name>
<feature type="transmembrane region" description="Helical" evidence="5">
    <location>
        <begin position="336"/>
        <end position="354"/>
    </location>
</feature>
<feature type="transmembrane region" description="Helical" evidence="5">
    <location>
        <begin position="58"/>
        <end position="75"/>
    </location>
</feature>
<dbReference type="PANTHER" id="PTHR37422">
    <property type="entry name" value="TEICHURONIC ACID BIOSYNTHESIS PROTEIN TUAE"/>
    <property type="match status" value="1"/>
</dbReference>
<dbReference type="AlphaFoldDB" id="A0A8J7JA53"/>
<gene>
    <name evidence="7" type="ORF">JFN93_03060</name>
</gene>
<evidence type="ECO:0000256" key="2">
    <source>
        <dbReference type="ARBA" id="ARBA00022692"/>
    </source>
</evidence>
<keyword evidence="7" id="KW-0436">Ligase</keyword>
<feature type="transmembrane region" description="Helical" evidence="5">
    <location>
        <begin position="185"/>
        <end position="201"/>
    </location>
</feature>
<dbReference type="RefSeq" id="WP_199382518.1">
    <property type="nucleotide sequence ID" value="NZ_JAEMHM010000002.1"/>
</dbReference>
<feature type="transmembrane region" description="Helical" evidence="5">
    <location>
        <begin position="230"/>
        <end position="247"/>
    </location>
</feature>
<dbReference type="GO" id="GO:0016874">
    <property type="term" value="F:ligase activity"/>
    <property type="evidence" value="ECO:0007669"/>
    <property type="project" value="UniProtKB-KW"/>
</dbReference>
<comment type="caution">
    <text evidence="7">The sequence shown here is derived from an EMBL/GenBank/DDBJ whole genome shotgun (WGS) entry which is preliminary data.</text>
</comment>
<evidence type="ECO:0000256" key="1">
    <source>
        <dbReference type="ARBA" id="ARBA00004141"/>
    </source>
</evidence>
<evidence type="ECO:0000256" key="4">
    <source>
        <dbReference type="ARBA" id="ARBA00023136"/>
    </source>
</evidence>
<dbReference type="InterPro" id="IPR051533">
    <property type="entry name" value="WaaL-like"/>
</dbReference>
<feature type="domain" description="O-antigen ligase-related" evidence="6">
    <location>
        <begin position="190"/>
        <end position="311"/>
    </location>
</feature>
<dbReference type="GO" id="GO:0016020">
    <property type="term" value="C:membrane"/>
    <property type="evidence" value="ECO:0007669"/>
    <property type="project" value="UniProtKB-SubCell"/>
</dbReference>
<sequence>MLYSGLILFVFLMIIRPQDFVYGLMGQPLVFVTMGLVLVAWLLSGVEKAPFKTAQDKYCFMLMTLMVISTVPTLWTELVVTTFSDTSKLVLIYLFIVTIVDTEERFRSITWIIMLLMTAVAGMGVLQYYGYDIVGTGMQFAADKGIWQIRGVGNFDNPNDLAYSVVLVVPFSVGMLLRGGGLQKAASLVMLAIAVYCIVLTGSRGGQLALVFSLTAFLYFWVTNPRLKKMTAYIGLVGVLAAFSVQTSDYRNDESSMGRVEAWDRGMELLTSHPLLGVGKGQFREYHKRDTHNSYVRAGSELGILGLYAFLGTLFYSVFNAAALLKSEEFERLKPYVLGIISFFGGFAVASIFSTRTYDIVFLTVVALSSAVCRIASRDPRIGDGRFTCDLWNRRVAGLTVGALFIWKLFLIQVW</sequence>
<feature type="transmembrane region" description="Helical" evidence="5">
    <location>
        <begin position="396"/>
        <end position="414"/>
    </location>
</feature>
<evidence type="ECO:0000256" key="5">
    <source>
        <dbReference type="SAM" id="Phobius"/>
    </source>
</evidence>
<feature type="transmembrane region" description="Helical" evidence="5">
    <location>
        <begin position="27"/>
        <end position="46"/>
    </location>
</feature>
<comment type="subcellular location">
    <subcellularLocation>
        <location evidence="1">Membrane</location>
        <topology evidence="1">Multi-pass membrane protein</topology>
    </subcellularLocation>
</comment>
<keyword evidence="8" id="KW-1185">Reference proteome</keyword>
<keyword evidence="4 5" id="KW-0472">Membrane</keyword>
<organism evidence="7 8">
    <name type="scientific">Geomesophilobacter sediminis</name>
    <dbReference type="NCBI Taxonomy" id="2798584"/>
    <lineage>
        <taxon>Bacteria</taxon>
        <taxon>Pseudomonadati</taxon>
        <taxon>Thermodesulfobacteriota</taxon>
        <taxon>Desulfuromonadia</taxon>
        <taxon>Geobacterales</taxon>
        <taxon>Geobacteraceae</taxon>
        <taxon>Geomesophilobacter</taxon>
    </lineage>
</organism>
<protein>
    <submittedName>
        <fullName evidence="7">O-antigen ligase family protein</fullName>
    </submittedName>
</protein>
<keyword evidence="2 5" id="KW-0812">Transmembrane</keyword>
<feature type="transmembrane region" description="Helical" evidence="5">
    <location>
        <begin position="360"/>
        <end position="376"/>
    </location>
</feature>
<accession>A0A8J7JA53</accession>
<dbReference type="Proteomes" id="UP000636888">
    <property type="component" value="Unassembled WGS sequence"/>
</dbReference>
<evidence type="ECO:0000313" key="8">
    <source>
        <dbReference type="Proteomes" id="UP000636888"/>
    </source>
</evidence>
<reference evidence="7" key="1">
    <citation type="submission" date="2020-12" db="EMBL/GenBank/DDBJ databases">
        <title>Geomonas sp. Red875, isolated from river sediment.</title>
        <authorList>
            <person name="Xu Z."/>
            <person name="Zhang Z."/>
            <person name="Masuda Y."/>
            <person name="Itoh H."/>
            <person name="Senoo K."/>
        </authorList>
    </citation>
    <scope>NUCLEOTIDE SEQUENCE</scope>
    <source>
        <strain evidence="7">Red875</strain>
    </source>
</reference>